<dbReference type="AlphaFoldDB" id="A0A9W6IWU7"/>
<proteinExistence type="predicted"/>
<evidence type="ECO:0000313" key="2">
    <source>
        <dbReference type="EMBL" id="GLK56765.1"/>
    </source>
</evidence>
<protein>
    <submittedName>
        <fullName evidence="2">Uncharacterized protein</fullName>
    </submittedName>
</protein>
<keyword evidence="1" id="KW-0812">Transmembrane</keyword>
<dbReference type="EMBL" id="BSFF01000003">
    <property type="protein sequence ID" value="GLK56765.1"/>
    <property type="molecule type" value="Genomic_DNA"/>
</dbReference>
<organism evidence="2 3">
    <name type="scientific">Methylopila capsulata</name>
    <dbReference type="NCBI Taxonomy" id="61654"/>
    <lineage>
        <taxon>Bacteria</taxon>
        <taxon>Pseudomonadati</taxon>
        <taxon>Pseudomonadota</taxon>
        <taxon>Alphaproteobacteria</taxon>
        <taxon>Hyphomicrobiales</taxon>
        <taxon>Methylopilaceae</taxon>
        <taxon>Methylopila</taxon>
    </lineage>
</organism>
<feature type="transmembrane region" description="Helical" evidence="1">
    <location>
        <begin position="46"/>
        <end position="68"/>
    </location>
</feature>
<comment type="caution">
    <text evidence="2">The sequence shown here is derived from an EMBL/GenBank/DDBJ whole genome shotgun (WGS) entry which is preliminary data.</text>
</comment>
<keyword evidence="1" id="KW-0472">Membrane</keyword>
<evidence type="ECO:0000313" key="3">
    <source>
        <dbReference type="Proteomes" id="UP001143400"/>
    </source>
</evidence>
<dbReference type="Proteomes" id="UP001143400">
    <property type="component" value="Unassembled WGS sequence"/>
</dbReference>
<reference evidence="2" key="2">
    <citation type="submission" date="2023-01" db="EMBL/GenBank/DDBJ databases">
        <authorList>
            <person name="Sun Q."/>
            <person name="Evtushenko L."/>
        </authorList>
    </citation>
    <scope>NUCLEOTIDE SEQUENCE</scope>
    <source>
        <strain evidence="2">VKM B-1606</strain>
    </source>
</reference>
<feature type="transmembrane region" description="Helical" evidence="1">
    <location>
        <begin position="106"/>
        <end position="132"/>
    </location>
</feature>
<sequence>MSGMSAPAVRAVLIGVLISVAAATWFDLTYPPVLGRLKNASGWQTFKVWSFSFLLLAALPLSALALVVRRRWTAQTLGVHLAMFAGLLFLATIARSPSRSSPADLIACLSALVSFGVLVLEVLAFVWALALGKRAGRAAPAVSSVWLLSAILGGAASGATLWSLLLPPTIIAAAEAAAGDDPYCVINRVGAAGSNRDLTGFSMVSQDGFDPHAMLVIRRSDGDEIRHWSYRLGRFEPLPETISRNVLVSERAACRPRSHATRDFGWVRSLGSD</sequence>
<gene>
    <name evidence="2" type="ORF">GCM10008170_27840</name>
</gene>
<feature type="transmembrane region" description="Helical" evidence="1">
    <location>
        <begin position="7"/>
        <end position="26"/>
    </location>
</feature>
<feature type="transmembrane region" description="Helical" evidence="1">
    <location>
        <begin position="144"/>
        <end position="165"/>
    </location>
</feature>
<name>A0A9W6IWU7_9HYPH</name>
<accession>A0A9W6IWU7</accession>
<keyword evidence="1" id="KW-1133">Transmembrane helix</keyword>
<reference evidence="2" key="1">
    <citation type="journal article" date="2014" name="Int. J. Syst. Evol. Microbiol.">
        <title>Complete genome sequence of Corynebacterium casei LMG S-19264T (=DSM 44701T), isolated from a smear-ripened cheese.</title>
        <authorList>
            <consortium name="US DOE Joint Genome Institute (JGI-PGF)"/>
            <person name="Walter F."/>
            <person name="Albersmeier A."/>
            <person name="Kalinowski J."/>
            <person name="Ruckert C."/>
        </authorList>
    </citation>
    <scope>NUCLEOTIDE SEQUENCE</scope>
    <source>
        <strain evidence="2">VKM B-1606</strain>
    </source>
</reference>
<feature type="transmembrane region" description="Helical" evidence="1">
    <location>
        <begin position="77"/>
        <end position="94"/>
    </location>
</feature>
<evidence type="ECO:0000256" key="1">
    <source>
        <dbReference type="SAM" id="Phobius"/>
    </source>
</evidence>